<evidence type="ECO:0000313" key="2">
    <source>
        <dbReference type="Proteomes" id="UP001300871"/>
    </source>
</evidence>
<protein>
    <submittedName>
        <fullName evidence="1">Uncharacterized protein</fullName>
    </submittedName>
</protein>
<organism evidence="1 2">
    <name type="scientific">Clostridium symbiosum</name>
    <name type="common">Bacteroides symbiosus</name>
    <dbReference type="NCBI Taxonomy" id="1512"/>
    <lineage>
        <taxon>Bacteria</taxon>
        <taxon>Bacillati</taxon>
        <taxon>Bacillota</taxon>
        <taxon>Clostridia</taxon>
        <taxon>Lachnospirales</taxon>
        <taxon>Lachnospiraceae</taxon>
        <taxon>Otoolea</taxon>
    </lineage>
</organism>
<gene>
    <name evidence="1" type="ORF">PM006_09560</name>
</gene>
<comment type="caution">
    <text evidence="1">The sequence shown here is derived from an EMBL/GenBank/DDBJ whole genome shotgun (WGS) entry which is preliminary data.</text>
</comment>
<name>A0AAW6AUR5_CLOSY</name>
<dbReference type="AlphaFoldDB" id="A0AAW6AUR5"/>
<accession>A0AAW6AUR5</accession>
<proteinExistence type="predicted"/>
<dbReference type="RefSeq" id="WP_215629247.1">
    <property type="nucleotide sequence ID" value="NZ_JAQLGH010000021.1"/>
</dbReference>
<evidence type="ECO:0000313" key="1">
    <source>
        <dbReference type="EMBL" id="MDB2000446.1"/>
    </source>
</evidence>
<dbReference type="EMBL" id="JAQLGM010000020">
    <property type="protein sequence ID" value="MDB2000446.1"/>
    <property type="molecule type" value="Genomic_DNA"/>
</dbReference>
<reference evidence="1" key="1">
    <citation type="submission" date="2023-01" db="EMBL/GenBank/DDBJ databases">
        <title>Human gut microbiome strain richness.</title>
        <authorList>
            <person name="Chen-Liaw A."/>
        </authorList>
    </citation>
    <scope>NUCLEOTIDE SEQUENCE</scope>
    <source>
        <strain evidence="1">B1_m1001713B170214d0_201011</strain>
    </source>
</reference>
<dbReference type="Proteomes" id="UP001300871">
    <property type="component" value="Unassembled WGS sequence"/>
</dbReference>
<sequence length="93" mass="10567">MNVGFRDTGDRLDSDSIWPEEIQKAKDKVKIGDKLTILDVNRFDSDSDTFGAPVKAVVIAKYPFLVLLSNGMSATYTQLAMYYRRNGRRRCIC</sequence>